<dbReference type="GO" id="GO:0016779">
    <property type="term" value="F:nucleotidyltransferase activity"/>
    <property type="evidence" value="ECO:0007669"/>
    <property type="project" value="UniProtKB-ARBA"/>
</dbReference>
<evidence type="ECO:0000313" key="6">
    <source>
        <dbReference type="Proteomes" id="UP000321891"/>
    </source>
</evidence>
<dbReference type="Proteomes" id="UP000032671">
    <property type="component" value="Unassembled WGS sequence"/>
</dbReference>
<dbReference type="PANTHER" id="PTHR43777">
    <property type="entry name" value="MOLYBDENUM COFACTOR CYTIDYLYLTRANSFERASE"/>
    <property type="match status" value="1"/>
</dbReference>
<gene>
    <name evidence="3" type="ORF">Abci_005_006</name>
    <name evidence="4" type="ORF">ACI01nite_19990</name>
</gene>
<reference evidence="3 5" key="1">
    <citation type="submission" date="2012-11" db="EMBL/GenBank/DDBJ databases">
        <title>Whole genome sequence of Acetobacter cibinongensis 4H-1.</title>
        <authorList>
            <person name="Azuma Y."/>
            <person name="Higashiura N."/>
            <person name="Hirakawa H."/>
            <person name="Matsushita K."/>
        </authorList>
    </citation>
    <scope>NUCLEOTIDE SEQUENCE [LARGE SCALE GENOMIC DNA]</scope>
    <source>
        <strain evidence="3 5">4H-1</strain>
    </source>
</reference>
<accession>A0A6N3SRQ5</accession>
<evidence type="ECO:0000313" key="4">
    <source>
        <dbReference type="EMBL" id="GEL59397.1"/>
    </source>
</evidence>
<reference evidence="4 6" key="2">
    <citation type="submission" date="2019-07" db="EMBL/GenBank/DDBJ databases">
        <title>Whole genome shotgun sequence of Acetobacter cibinongensis NBRC 16605.</title>
        <authorList>
            <person name="Hosoyama A."/>
            <person name="Uohara A."/>
            <person name="Ohji S."/>
            <person name="Ichikawa N."/>
        </authorList>
    </citation>
    <scope>NUCLEOTIDE SEQUENCE [LARGE SCALE GENOMIC DNA]</scope>
    <source>
        <strain evidence="4 6">NBRC 16605</strain>
    </source>
</reference>
<dbReference type="InterPro" id="IPR029044">
    <property type="entry name" value="Nucleotide-diphossugar_trans"/>
</dbReference>
<dbReference type="Pfam" id="PF12804">
    <property type="entry name" value="NTP_transf_3"/>
    <property type="match status" value="1"/>
</dbReference>
<evidence type="ECO:0000256" key="1">
    <source>
        <dbReference type="ARBA" id="ARBA00022842"/>
    </source>
</evidence>
<sequence length="208" mass="21580">MVTGPKPLAVAIILAAGRSSRTAPAHKLIAPDASGRAMIIRTLTSVMASKAAQTVLVVSPDLPAIQQSVLEAFPAHPSLHICTAEQAALGLSVSLRTGVEQAEQLGASAVLVCLGDMPLVSPAVLDALIATQNEASPPPAAAPEWQGRPGNPVIWHSSLFPALKQREGDQGGRSLLKALGPAVRLIPAPPEELVDFDTPERLATYAHL</sequence>
<protein>
    <recommendedName>
        <fullName evidence="2">MobA-like NTP transferase domain-containing protein</fullName>
    </recommendedName>
</protein>
<dbReference type="RefSeq" id="WP_048837514.1">
    <property type="nucleotide sequence ID" value="NZ_BAMV01000005.1"/>
</dbReference>
<proteinExistence type="predicted"/>
<organism evidence="3 5">
    <name type="scientific">Acetobacter cibinongensis</name>
    <dbReference type="NCBI Taxonomy" id="146475"/>
    <lineage>
        <taxon>Bacteria</taxon>
        <taxon>Pseudomonadati</taxon>
        <taxon>Pseudomonadota</taxon>
        <taxon>Alphaproteobacteria</taxon>
        <taxon>Acetobacterales</taxon>
        <taxon>Acetobacteraceae</taxon>
        <taxon>Acetobacter</taxon>
    </lineage>
</organism>
<dbReference type="Gene3D" id="3.90.550.10">
    <property type="entry name" value="Spore Coat Polysaccharide Biosynthesis Protein SpsA, Chain A"/>
    <property type="match status" value="1"/>
</dbReference>
<dbReference type="CDD" id="cd04182">
    <property type="entry name" value="GT_2_like_f"/>
    <property type="match status" value="1"/>
</dbReference>
<dbReference type="InterPro" id="IPR025877">
    <property type="entry name" value="MobA-like_NTP_Trfase"/>
</dbReference>
<keyword evidence="6" id="KW-1185">Reference proteome</keyword>
<accession>A0A0D6N090</accession>
<evidence type="ECO:0000259" key="2">
    <source>
        <dbReference type="Pfam" id="PF12804"/>
    </source>
</evidence>
<dbReference type="EMBL" id="BAMV01000005">
    <property type="protein sequence ID" value="GAN59412.1"/>
    <property type="molecule type" value="Genomic_DNA"/>
</dbReference>
<dbReference type="Proteomes" id="UP000321891">
    <property type="component" value="Unassembled WGS sequence"/>
</dbReference>
<dbReference type="EMBL" id="BJVU01000009">
    <property type="protein sequence ID" value="GEL59397.1"/>
    <property type="molecule type" value="Genomic_DNA"/>
</dbReference>
<keyword evidence="1" id="KW-0460">Magnesium</keyword>
<evidence type="ECO:0000313" key="5">
    <source>
        <dbReference type="Proteomes" id="UP000032671"/>
    </source>
</evidence>
<dbReference type="AlphaFoldDB" id="A0A0D6N090"/>
<feature type="domain" description="MobA-like NTP transferase" evidence="2">
    <location>
        <begin position="11"/>
        <end position="179"/>
    </location>
</feature>
<evidence type="ECO:0000313" key="3">
    <source>
        <dbReference type="EMBL" id="GAN59412.1"/>
    </source>
</evidence>
<comment type="caution">
    <text evidence="3">The sequence shown here is derived from an EMBL/GenBank/DDBJ whole genome shotgun (WGS) entry which is preliminary data.</text>
</comment>
<dbReference type="STRING" id="1231339.Abci_005_006"/>
<dbReference type="SUPFAM" id="SSF53448">
    <property type="entry name" value="Nucleotide-diphospho-sugar transferases"/>
    <property type="match status" value="1"/>
</dbReference>
<dbReference type="PANTHER" id="PTHR43777:SF1">
    <property type="entry name" value="MOLYBDENUM COFACTOR CYTIDYLYLTRANSFERASE"/>
    <property type="match status" value="1"/>
</dbReference>
<name>A0A0D6N090_9PROT</name>